<reference evidence="2 3" key="1">
    <citation type="journal article" date="2019" name="Int. J. Syst. Evol. Microbiol.">
        <title>The Global Catalogue of Microorganisms (GCM) 10K type strain sequencing project: providing services to taxonomists for standard genome sequencing and annotation.</title>
        <authorList>
            <consortium name="The Broad Institute Genomics Platform"/>
            <consortium name="The Broad Institute Genome Sequencing Center for Infectious Disease"/>
            <person name="Wu L."/>
            <person name="Ma J."/>
        </authorList>
    </citation>
    <scope>NUCLEOTIDE SEQUENCE [LARGE SCALE GENOMIC DNA]</scope>
    <source>
        <strain evidence="2 3">JCM 14326</strain>
    </source>
</reference>
<dbReference type="Gene3D" id="3.30.9.10">
    <property type="entry name" value="D-Amino Acid Oxidase, subunit A, domain 2"/>
    <property type="match status" value="1"/>
</dbReference>
<dbReference type="GO" id="GO:0004497">
    <property type="term" value="F:monooxygenase activity"/>
    <property type="evidence" value="ECO:0007669"/>
    <property type="project" value="UniProtKB-KW"/>
</dbReference>
<comment type="caution">
    <text evidence="2">The sequence shown here is derived from an EMBL/GenBank/DDBJ whole genome shotgun (WGS) entry which is preliminary data.</text>
</comment>
<feature type="domain" description="FAD-binding" evidence="1">
    <location>
        <begin position="3"/>
        <end position="360"/>
    </location>
</feature>
<accession>A0ABN2NHI1</accession>
<dbReference type="RefSeq" id="WP_344103619.1">
    <property type="nucleotide sequence ID" value="NZ_BAAANL010000005.1"/>
</dbReference>
<dbReference type="Proteomes" id="UP001501094">
    <property type="component" value="Unassembled WGS sequence"/>
</dbReference>
<evidence type="ECO:0000313" key="2">
    <source>
        <dbReference type="EMBL" id="GAA1867010.1"/>
    </source>
</evidence>
<dbReference type="Gene3D" id="3.50.50.60">
    <property type="entry name" value="FAD/NAD(P)-binding domain"/>
    <property type="match status" value="1"/>
</dbReference>
<proteinExistence type="predicted"/>
<evidence type="ECO:0000259" key="1">
    <source>
        <dbReference type="Pfam" id="PF01494"/>
    </source>
</evidence>
<evidence type="ECO:0000313" key="3">
    <source>
        <dbReference type="Proteomes" id="UP001501094"/>
    </source>
</evidence>
<dbReference type="InterPro" id="IPR036188">
    <property type="entry name" value="FAD/NAD-bd_sf"/>
</dbReference>
<organism evidence="2 3">
    <name type="scientific">Myceligenerans crystallogenes</name>
    <dbReference type="NCBI Taxonomy" id="316335"/>
    <lineage>
        <taxon>Bacteria</taxon>
        <taxon>Bacillati</taxon>
        <taxon>Actinomycetota</taxon>
        <taxon>Actinomycetes</taxon>
        <taxon>Micrococcales</taxon>
        <taxon>Promicromonosporaceae</taxon>
        <taxon>Myceligenerans</taxon>
    </lineage>
</organism>
<dbReference type="PANTHER" id="PTHR46865">
    <property type="entry name" value="OXIDOREDUCTASE-RELATED"/>
    <property type="match status" value="1"/>
</dbReference>
<dbReference type="PRINTS" id="PR00420">
    <property type="entry name" value="RNGMNOXGNASE"/>
</dbReference>
<gene>
    <name evidence="2" type="ORF">GCM10009751_26510</name>
</gene>
<keyword evidence="2" id="KW-0560">Oxidoreductase</keyword>
<dbReference type="SUPFAM" id="SSF51905">
    <property type="entry name" value="FAD/NAD(P)-binding domain"/>
    <property type="match status" value="1"/>
</dbReference>
<dbReference type="InterPro" id="IPR002938">
    <property type="entry name" value="FAD-bd"/>
</dbReference>
<protein>
    <submittedName>
        <fullName evidence="2">FAD-dependent monooxygenase</fullName>
    </submittedName>
</protein>
<keyword evidence="3" id="KW-1185">Reference proteome</keyword>
<dbReference type="InterPro" id="IPR051704">
    <property type="entry name" value="FAD_aromatic-hydroxylase"/>
</dbReference>
<dbReference type="Pfam" id="PF01494">
    <property type="entry name" value="FAD_binding_3"/>
    <property type="match status" value="1"/>
</dbReference>
<name>A0ABN2NHI1_9MICO</name>
<sequence length="424" mass="44864">MARILVSGAGVAGFSLAYWLLRDGHDVTIVERAPAPRQGGQGVDIRGAARTVVERMGVGDAVRAAHTGVRGFAQIDGTGRRRVEMPTERLGHSGGAVAEIEILRGDLVAVLRDAAEAAAASAGTASSGTSSLTYQFDDTITAVDRRPGGVAVEFEKAAPARFDVVVGADGAFSVTRRLAFDGAWRAVDSGYHRAVFAVDDPRVAAESGAEDWMTMYSLPAGNGVGGRNVLLYPARGGARAMVHFASDPLGLDRRDVAGQKEAVAEVYAGAGWVVPRLMDAMWRADDFYFDRHQRIEASSWHRGRVALLGDACAAGSVGMGTSIAIVGAYVLAAELRAAGTRDDDVAAALARYEARVRPYAIRNGKPLPGGLRGFLPSSEREIRTRLAIGGLLMRTPLARLMTGLDKNVDAIELPETWSPRARAA</sequence>
<dbReference type="PANTHER" id="PTHR46865:SF2">
    <property type="entry name" value="MONOOXYGENASE"/>
    <property type="match status" value="1"/>
</dbReference>
<dbReference type="EMBL" id="BAAANL010000005">
    <property type="protein sequence ID" value="GAA1867010.1"/>
    <property type="molecule type" value="Genomic_DNA"/>
</dbReference>
<keyword evidence="2" id="KW-0503">Monooxygenase</keyword>